<dbReference type="SUPFAM" id="SSF53448">
    <property type="entry name" value="Nucleotide-diphospho-sugar transferases"/>
    <property type="match status" value="1"/>
</dbReference>
<proteinExistence type="predicted"/>
<dbReference type="InterPro" id="IPR029044">
    <property type="entry name" value="Nucleotide-diphossugar_trans"/>
</dbReference>
<evidence type="ECO:0000256" key="5">
    <source>
        <dbReference type="ARBA" id="ARBA00022842"/>
    </source>
</evidence>
<keyword evidence="1" id="KW-0963">Cytoplasm</keyword>
<keyword evidence="3" id="KW-0479">Metal-binding</keyword>
<dbReference type="GO" id="GO:0046872">
    <property type="term" value="F:metal ion binding"/>
    <property type="evidence" value="ECO:0007669"/>
    <property type="project" value="UniProtKB-KW"/>
</dbReference>
<evidence type="ECO:0000256" key="4">
    <source>
        <dbReference type="ARBA" id="ARBA00022741"/>
    </source>
</evidence>
<dbReference type="EMBL" id="MVBM01000002">
    <property type="protein sequence ID" value="OOK79499.1"/>
    <property type="molecule type" value="Genomic_DNA"/>
</dbReference>
<keyword evidence="6" id="KW-0342">GTP-binding</keyword>
<evidence type="ECO:0000256" key="2">
    <source>
        <dbReference type="ARBA" id="ARBA00022679"/>
    </source>
</evidence>
<accession>A0A1V3XJY0</accession>
<evidence type="ECO:0000256" key="7">
    <source>
        <dbReference type="ARBA" id="ARBA00023150"/>
    </source>
</evidence>
<dbReference type="GO" id="GO:0006777">
    <property type="term" value="P:Mo-molybdopterin cofactor biosynthetic process"/>
    <property type="evidence" value="ECO:0007669"/>
    <property type="project" value="UniProtKB-KW"/>
</dbReference>
<dbReference type="GO" id="GO:0016779">
    <property type="term" value="F:nucleotidyltransferase activity"/>
    <property type="evidence" value="ECO:0007669"/>
    <property type="project" value="TreeGrafter"/>
</dbReference>
<evidence type="ECO:0000256" key="1">
    <source>
        <dbReference type="ARBA" id="ARBA00022490"/>
    </source>
</evidence>
<feature type="domain" description="MobA-like NTP transferase" evidence="8">
    <location>
        <begin position="1"/>
        <end position="145"/>
    </location>
</feature>
<sequence>MGRDKATLPLPGGATTLVEHVVAVVGQRCDPLFVMAAPGQPLPPLPADVLRDEVRGLGPLPATGRGLRAAAAAGARLAFVCAVDMPLLTVELIDDLVRRAVQTNAEVVLPWDGRSHYLAAVYRTELADRVDALVAAGERRMSAFVDACDAQRIVMPDSGRCRMSIPRPTCGYPHSLGTDR</sequence>
<organism evidence="9 10">
    <name type="scientific">Mycobacterium kansasii</name>
    <dbReference type="NCBI Taxonomy" id="1768"/>
    <lineage>
        <taxon>Bacteria</taxon>
        <taxon>Bacillati</taxon>
        <taxon>Actinomycetota</taxon>
        <taxon>Actinomycetes</taxon>
        <taxon>Mycobacteriales</taxon>
        <taxon>Mycobacteriaceae</taxon>
        <taxon>Mycobacterium</taxon>
    </lineage>
</organism>
<dbReference type="InterPro" id="IPR025877">
    <property type="entry name" value="MobA-like_NTP_Trfase"/>
</dbReference>
<dbReference type="Gene3D" id="3.90.550.10">
    <property type="entry name" value="Spore Coat Polysaccharide Biosynthesis Protein SpsA, Chain A"/>
    <property type="match status" value="1"/>
</dbReference>
<gene>
    <name evidence="9" type="ORF">BZL30_1807</name>
</gene>
<dbReference type="NCBIfam" id="NF001855">
    <property type="entry name" value="PRK00576.1"/>
    <property type="match status" value="1"/>
</dbReference>
<keyword evidence="4" id="KW-0547">Nucleotide-binding</keyword>
<dbReference type="AlphaFoldDB" id="A0A1V3XJY0"/>
<keyword evidence="2 9" id="KW-0808">Transferase</keyword>
<reference evidence="9 10" key="1">
    <citation type="submission" date="2017-02" db="EMBL/GenBank/DDBJ databases">
        <title>Complete genome sequences of Mycobacterium kansasii strains isolated from rhesus macaques.</title>
        <authorList>
            <person name="Panda A."/>
            <person name="Nagaraj S."/>
            <person name="Zhao X."/>
            <person name="Tettelin H."/>
            <person name="Detolla L.J."/>
        </authorList>
    </citation>
    <scope>NUCLEOTIDE SEQUENCE [LARGE SCALE GENOMIC DNA]</scope>
    <source>
        <strain evidence="9 10">11-3813</strain>
    </source>
</reference>
<name>A0A1V3XJY0_MYCKA</name>
<evidence type="ECO:0000313" key="9">
    <source>
        <dbReference type="EMBL" id="OOK79499.1"/>
    </source>
</evidence>
<dbReference type="Pfam" id="PF12804">
    <property type="entry name" value="NTP_transf_3"/>
    <property type="match status" value="1"/>
</dbReference>
<dbReference type="CDD" id="cd02503">
    <property type="entry name" value="MobA"/>
    <property type="match status" value="1"/>
</dbReference>
<dbReference type="PANTHER" id="PTHR19136">
    <property type="entry name" value="MOLYBDENUM COFACTOR GUANYLYLTRANSFERASE"/>
    <property type="match status" value="1"/>
</dbReference>
<keyword evidence="5" id="KW-0460">Magnesium</keyword>
<comment type="caution">
    <text evidence="9">The sequence shown here is derived from an EMBL/GenBank/DDBJ whole genome shotgun (WGS) entry which is preliminary data.</text>
</comment>
<evidence type="ECO:0000256" key="6">
    <source>
        <dbReference type="ARBA" id="ARBA00023134"/>
    </source>
</evidence>
<evidence type="ECO:0000256" key="3">
    <source>
        <dbReference type="ARBA" id="ARBA00022723"/>
    </source>
</evidence>
<dbReference type="GO" id="GO:0005525">
    <property type="term" value="F:GTP binding"/>
    <property type="evidence" value="ECO:0007669"/>
    <property type="project" value="UniProtKB-KW"/>
</dbReference>
<dbReference type="InterPro" id="IPR013482">
    <property type="entry name" value="Molybde_CF_guanTrfase"/>
</dbReference>
<protein>
    <submittedName>
        <fullName evidence="9">MobA-like NTP transferase domain protein</fullName>
    </submittedName>
</protein>
<dbReference type="PANTHER" id="PTHR19136:SF81">
    <property type="entry name" value="MOLYBDENUM COFACTOR GUANYLYLTRANSFERASE"/>
    <property type="match status" value="1"/>
</dbReference>
<evidence type="ECO:0000313" key="10">
    <source>
        <dbReference type="Proteomes" id="UP000189229"/>
    </source>
</evidence>
<keyword evidence="7" id="KW-0501">Molybdenum cofactor biosynthesis</keyword>
<dbReference type="Proteomes" id="UP000189229">
    <property type="component" value="Unassembled WGS sequence"/>
</dbReference>
<evidence type="ECO:0000259" key="8">
    <source>
        <dbReference type="Pfam" id="PF12804"/>
    </source>
</evidence>